<dbReference type="Proteomes" id="UP000609172">
    <property type="component" value="Unassembled WGS sequence"/>
</dbReference>
<sequence>MVKERVHRINKQKIRIPLKFYWIKLLRTTKLFFKKDRALVQLEINYYKKWHFDNAYFFLELNFKNAIWYKIDNTKSYHFAKPIILNLEDTPYHQIEIEVFGYSQKETITINLDKVGSINSSLFKTEFKDLSFIELIPPELSVKQKKIKVVHKQPSCNLTDITIKRASININFEPFKNQDFL</sequence>
<evidence type="ECO:0000313" key="1">
    <source>
        <dbReference type="EMBL" id="MBK0370085.1"/>
    </source>
</evidence>
<proteinExistence type="predicted"/>
<comment type="caution">
    <text evidence="1">The sequence shown here is derived from an EMBL/GenBank/DDBJ whole genome shotgun (WGS) entry which is preliminary data.</text>
</comment>
<reference evidence="1" key="1">
    <citation type="submission" date="2020-12" db="EMBL/GenBank/DDBJ databases">
        <title>Bacterial novel species Flavobacterium sp. SE-1-e isolated from soil.</title>
        <authorList>
            <person name="Jung H.-Y."/>
        </authorList>
    </citation>
    <scope>NUCLEOTIDE SEQUENCE</scope>
    <source>
        <strain evidence="1">SE-1-e</strain>
    </source>
</reference>
<keyword evidence="2" id="KW-1185">Reference proteome</keyword>
<dbReference type="AlphaFoldDB" id="A0A934PNF6"/>
<gene>
    <name evidence="1" type="ORF">I5M07_09540</name>
</gene>
<name>A0A934PNF6_9FLAO</name>
<evidence type="ECO:0000313" key="2">
    <source>
        <dbReference type="Proteomes" id="UP000609172"/>
    </source>
</evidence>
<dbReference type="EMBL" id="JAEHFV010000003">
    <property type="protein sequence ID" value="MBK0370085.1"/>
    <property type="molecule type" value="Genomic_DNA"/>
</dbReference>
<protein>
    <submittedName>
        <fullName evidence="1">Uncharacterized protein</fullName>
    </submittedName>
</protein>
<organism evidence="1 2">
    <name type="scientific">Flavobacterium agrisoli</name>
    <dbReference type="NCBI Taxonomy" id="2793066"/>
    <lineage>
        <taxon>Bacteria</taxon>
        <taxon>Pseudomonadati</taxon>
        <taxon>Bacteroidota</taxon>
        <taxon>Flavobacteriia</taxon>
        <taxon>Flavobacteriales</taxon>
        <taxon>Flavobacteriaceae</taxon>
        <taxon>Flavobacterium</taxon>
    </lineage>
</organism>
<dbReference type="RefSeq" id="WP_200106211.1">
    <property type="nucleotide sequence ID" value="NZ_JAEHFV010000003.1"/>
</dbReference>
<accession>A0A934PNF6</accession>